<reference evidence="2" key="1">
    <citation type="journal article" date="2024" name="Proc. Natl. Acad. Sci. U.S.A.">
        <title>Extraordinary preservation of gene collinearity over three hundred million years revealed in homosporous lycophytes.</title>
        <authorList>
            <person name="Li C."/>
            <person name="Wickell D."/>
            <person name="Kuo L.Y."/>
            <person name="Chen X."/>
            <person name="Nie B."/>
            <person name="Liao X."/>
            <person name="Peng D."/>
            <person name="Ji J."/>
            <person name="Jenkins J."/>
            <person name="Williams M."/>
            <person name="Shu S."/>
            <person name="Plott C."/>
            <person name="Barry K."/>
            <person name="Rajasekar S."/>
            <person name="Grimwood J."/>
            <person name="Han X."/>
            <person name="Sun S."/>
            <person name="Hou Z."/>
            <person name="He W."/>
            <person name="Dai G."/>
            <person name="Sun C."/>
            <person name="Schmutz J."/>
            <person name="Leebens-Mack J.H."/>
            <person name="Li F.W."/>
            <person name="Wang L."/>
        </authorList>
    </citation>
    <scope>NUCLEOTIDE SEQUENCE [LARGE SCALE GENOMIC DNA]</scope>
    <source>
        <strain evidence="2">cv. PW_Plant_1</strain>
    </source>
</reference>
<evidence type="ECO:0000313" key="1">
    <source>
        <dbReference type="EMBL" id="KAJ7536235.1"/>
    </source>
</evidence>
<dbReference type="EMBL" id="CM055103">
    <property type="protein sequence ID" value="KAJ7536235.1"/>
    <property type="molecule type" value="Genomic_DNA"/>
</dbReference>
<protein>
    <submittedName>
        <fullName evidence="1">Uncharacterized protein</fullName>
    </submittedName>
</protein>
<comment type="caution">
    <text evidence="1">The sequence shown here is derived from an EMBL/GenBank/DDBJ whole genome shotgun (WGS) entry which is preliminary data.</text>
</comment>
<dbReference type="Proteomes" id="UP001162992">
    <property type="component" value="Chromosome 12"/>
</dbReference>
<gene>
    <name evidence="1" type="ORF">O6H91_12G061300</name>
</gene>
<accession>A0ACC2C2K9</accession>
<proteinExistence type="predicted"/>
<evidence type="ECO:0000313" key="2">
    <source>
        <dbReference type="Proteomes" id="UP001162992"/>
    </source>
</evidence>
<organism evidence="1 2">
    <name type="scientific">Diphasiastrum complanatum</name>
    <name type="common">Issler's clubmoss</name>
    <name type="synonym">Lycopodium complanatum</name>
    <dbReference type="NCBI Taxonomy" id="34168"/>
    <lineage>
        <taxon>Eukaryota</taxon>
        <taxon>Viridiplantae</taxon>
        <taxon>Streptophyta</taxon>
        <taxon>Embryophyta</taxon>
        <taxon>Tracheophyta</taxon>
        <taxon>Lycopodiopsida</taxon>
        <taxon>Lycopodiales</taxon>
        <taxon>Lycopodiaceae</taxon>
        <taxon>Lycopodioideae</taxon>
        <taxon>Diphasiastrum</taxon>
    </lineage>
</organism>
<name>A0ACC2C2K9_DIPCM</name>
<keyword evidence="2" id="KW-1185">Reference proteome</keyword>
<sequence length="164" mass="18105">MEFSKSDFACADKLEAHAEFRKTCSSDPSRISSEISSSTVGVSSNTSKLEEDASTIDNFLVKKVRCRPEAIAAGAEMLTVKLDYSEDVLSEESDFNRITDCSLDGTTETIIHLTLRDIDCPVHTYSSSTAEIASMQSNVQYLPTLQKKRIDLGYQPIQEIASFC</sequence>